<evidence type="ECO:0000256" key="10">
    <source>
        <dbReference type="SAM" id="Coils"/>
    </source>
</evidence>
<protein>
    <recommendedName>
        <fullName evidence="3 9">Autophagy-related protein 11</fullName>
    </recommendedName>
</protein>
<evidence type="ECO:0000256" key="1">
    <source>
        <dbReference type="ARBA" id="ARBA00004148"/>
    </source>
</evidence>
<evidence type="ECO:0000256" key="4">
    <source>
        <dbReference type="ARBA" id="ARBA00022448"/>
    </source>
</evidence>
<evidence type="ECO:0000256" key="3">
    <source>
        <dbReference type="ARBA" id="ARBA00013804"/>
    </source>
</evidence>
<dbReference type="GO" id="GO:0060090">
    <property type="term" value="F:molecular adaptor activity"/>
    <property type="evidence" value="ECO:0007669"/>
    <property type="project" value="TreeGrafter"/>
</dbReference>
<feature type="domain" description="Autophagy protein ATG17-like" evidence="11">
    <location>
        <begin position="130"/>
        <end position="464"/>
    </location>
</feature>
<dbReference type="GO" id="GO:0061709">
    <property type="term" value="P:reticulophagy"/>
    <property type="evidence" value="ECO:0007669"/>
    <property type="project" value="TreeGrafter"/>
</dbReference>
<comment type="subcellular location">
    <subcellularLocation>
        <location evidence="9">Preautophagosomal structure membrane</location>
        <topology evidence="9">Peripheral membrane protein</topology>
    </subcellularLocation>
    <subcellularLocation>
        <location evidence="1 9">Vacuole membrane</location>
        <topology evidence="1 9">Peripheral membrane protein</topology>
    </subcellularLocation>
    <text evidence="9">During pexophagy, accumulates in the vacuolar membrane region, where the peroxisomes contact the vacuole.</text>
</comment>
<evidence type="ECO:0000313" key="14">
    <source>
        <dbReference type="Proteomes" id="UP001306508"/>
    </source>
</evidence>
<evidence type="ECO:0000259" key="12">
    <source>
        <dbReference type="Pfam" id="PF10377"/>
    </source>
</evidence>
<dbReference type="GO" id="GO:0000045">
    <property type="term" value="P:autophagosome assembly"/>
    <property type="evidence" value="ECO:0007669"/>
    <property type="project" value="UniProtKB-UniRule"/>
</dbReference>
<dbReference type="GO" id="GO:0019901">
    <property type="term" value="F:protein kinase binding"/>
    <property type="evidence" value="ECO:0007669"/>
    <property type="project" value="TreeGrafter"/>
</dbReference>
<dbReference type="InterPro" id="IPR019460">
    <property type="entry name" value="Atg11_C"/>
</dbReference>
<name>A0AAN7WLU1_9SACH</name>
<dbReference type="EMBL" id="JAWIZZ010000064">
    <property type="protein sequence ID" value="KAK5773842.1"/>
    <property type="molecule type" value="Genomic_DNA"/>
</dbReference>
<dbReference type="PANTHER" id="PTHR13222">
    <property type="entry name" value="RB1-INDUCIBLE COILED-COIL"/>
    <property type="match status" value="1"/>
</dbReference>
<feature type="domain" description="Autophagy-related protein 11 C-terminal" evidence="12">
    <location>
        <begin position="1046"/>
        <end position="1231"/>
    </location>
</feature>
<comment type="subunit">
    <text evidence="9">Homodimer.</text>
</comment>
<evidence type="ECO:0000259" key="11">
    <source>
        <dbReference type="Pfam" id="PF04108"/>
    </source>
</evidence>
<evidence type="ECO:0000256" key="8">
    <source>
        <dbReference type="ARBA" id="ARBA00023054"/>
    </source>
</evidence>
<feature type="coiled-coil region" evidence="10">
    <location>
        <begin position="712"/>
        <end position="774"/>
    </location>
</feature>
<evidence type="ECO:0000256" key="9">
    <source>
        <dbReference type="RuleBase" id="RU367075"/>
    </source>
</evidence>
<dbReference type="GO" id="GO:1990316">
    <property type="term" value="C:Atg1/ULK1 kinase complex"/>
    <property type="evidence" value="ECO:0007669"/>
    <property type="project" value="TreeGrafter"/>
</dbReference>
<feature type="coiled-coil region" evidence="10">
    <location>
        <begin position="808"/>
        <end position="902"/>
    </location>
</feature>
<dbReference type="AlphaFoldDB" id="A0AAN7WLU1"/>
<organism evidence="13 14">
    <name type="scientific">Arxiozyma heterogenica</name>
    <dbReference type="NCBI Taxonomy" id="278026"/>
    <lineage>
        <taxon>Eukaryota</taxon>
        <taxon>Fungi</taxon>
        <taxon>Dikarya</taxon>
        <taxon>Ascomycota</taxon>
        <taxon>Saccharomycotina</taxon>
        <taxon>Saccharomycetes</taxon>
        <taxon>Saccharomycetales</taxon>
        <taxon>Saccharomycetaceae</taxon>
        <taxon>Arxiozyma</taxon>
    </lineage>
</organism>
<evidence type="ECO:0000313" key="13">
    <source>
        <dbReference type="EMBL" id="KAK5773842.1"/>
    </source>
</evidence>
<keyword evidence="14" id="KW-1185">Reference proteome</keyword>
<dbReference type="GO" id="GO:1903599">
    <property type="term" value="P:positive regulation of autophagy of mitochondrion"/>
    <property type="evidence" value="ECO:0007669"/>
    <property type="project" value="UniProtKB-UniRule"/>
</dbReference>
<proteinExistence type="inferred from homology"/>
<keyword evidence="7 9" id="KW-0072">Autophagy</keyword>
<evidence type="ECO:0000256" key="2">
    <source>
        <dbReference type="ARBA" id="ARBA00009729"/>
    </source>
</evidence>
<dbReference type="Pfam" id="PF04108">
    <property type="entry name" value="ATG17_like"/>
    <property type="match status" value="1"/>
</dbReference>
<sequence length="1237" mass="145079">MNKDPADYTAILINSQTGDSQRINLQYFIVWNELCNFINAKWSMKEDHICLLLSPMGIKLDKFNYLKILNTLNKSNTLEIWIFSKNNTIEDYRGNNLTLIKPLSSPLSDVIILDLNYSSLLSLLTTNLGWLSALEIDGYYLNDVISSVSNKLPILIRSCFIFIQYLQNLIDDLTKLLKKNDNFFNDLLNDRENMQWEKIYIEILNKLPLYQLKNTDQETLQDLVEFHTLKNYDLQMSRLRVIIEEKFNKINSNLKQIKKDFETLKSDLNSLKNQTFKSKNNDDICKVTNDTEFSQFKDSINFAKTFSRNIINDPAYNNTNIKIDEDMIQKLKSLKDKHLFPLFETSQDLYCKSLKLLDYQKQLKEETKPISSRLYQIEQNITDLKQFILDHLNQDLKQFQSLDVAFAHIEDLPIVYGLYMIETWRKINWALLILMKHSKYLKSMNIYLEEELLTRNKWIKIFGSISSIFFNYDSSNRKNSSREIISDDNNGNSNPYYLIDIESLKSKILGTIDFNDNETTIKTLDDTCLKLLNFIKKYISSFDKLTDNKEIINVLKKRLLEAQTDHLKDTKYETSKNINCSSNIELAIPRSNNQPEKIVTEKNDGYCNDSRKHAKFDQGPFDSNKMQSKNLIESYKRRIQKLESLLHESKYSNLTSWPTTLINDSFLKYSAESKQFSIMDLGPLQIHHNTNHADEPELKLYKVRELQLIKNITDLKSKIESLKVKNSEIKGNLNDKISKISDLNLEKAAYKETMANLNIELLRLTNLEEELKLELVNNKIQFINDINNLLKVNRNNLDSFNRTNQDIQNRMKQKIKILEHENKQQNLKFNSNRGEWSRRESEYQHELEELSNTNKSLKKCMEAIEKENERLKKENKSLMKDNEKITQENIDLKIENNTLIQNKTNRNKTYEFTNTESSSLVVQYQKIIHDVENKLFRIFKINTFILENMGLLLTNNSADNDIASIEIKRVKGLRKNSSQTKLDESVNNIITYDEQKYIQSDVYHKLQDIFAIYLEDSTKDITSSIQTLTVQLQPYWEKIYETKLYEQAIIRRFSDMEMLAKKLTKENKLFKNLLDKYKKEKITLTDFKIGDLALFLPTRENIYSIKDPNLSISSLLTSSFSSVDLSTPPIPNITIMNRSELHKDISKKKDLLLEKSYQNNSDNSSPLWAIFTAFNERTRYLLKMDNNNLSIKNRDWFIGKILTIKELNTQDINRSSYKTPTQSLCYQVTAELVPGQL</sequence>
<keyword evidence="9" id="KW-0472">Membrane</keyword>
<evidence type="ECO:0000256" key="6">
    <source>
        <dbReference type="ARBA" id="ARBA00022927"/>
    </source>
</evidence>
<dbReference type="GO" id="GO:0000422">
    <property type="term" value="P:autophagy of mitochondrion"/>
    <property type="evidence" value="ECO:0007669"/>
    <property type="project" value="TreeGrafter"/>
</dbReference>
<keyword evidence="5 9" id="KW-0926">Vacuole</keyword>
<dbReference type="InterPro" id="IPR045326">
    <property type="entry name" value="ATG17-like_dom"/>
</dbReference>
<evidence type="ECO:0000256" key="5">
    <source>
        <dbReference type="ARBA" id="ARBA00022554"/>
    </source>
</evidence>
<evidence type="ECO:0000256" key="7">
    <source>
        <dbReference type="ARBA" id="ARBA00023006"/>
    </source>
</evidence>
<keyword evidence="8 10" id="KW-0175">Coiled coil</keyword>
<gene>
    <name evidence="13" type="ORF">RI543_004898</name>
</gene>
<dbReference type="GO" id="GO:0034727">
    <property type="term" value="P:piecemeal microautophagy of the nucleus"/>
    <property type="evidence" value="ECO:0007669"/>
    <property type="project" value="TreeGrafter"/>
</dbReference>
<dbReference type="GO" id="GO:0034045">
    <property type="term" value="C:phagophore assembly site membrane"/>
    <property type="evidence" value="ECO:0007669"/>
    <property type="project" value="UniProtKB-SubCell"/>
</dbReference>
<accession>A0AAN7WLU1</accession>
<dbReference type="GO" id="GO:0005774">
    <property type="term" value="C:vacuolar membrane"/>
    <property type="evidence" value="ECO:0007669"/>
    <property type="project" value="UniProtKB-SubCell"/>
</dbReference>
<comment type="caution">
    <text evidence="13">The sequence shown here is derived from an EMBL/GenBank/DDBJ whole genome shotgun (WGS) entry which is preliminary data.</text>
</comment>
<dbReference type="PANTHER" id="PTHR13222:SF1">
    <property type="entry name" value="RB1-INDUCIBLE COILED-COIL PROTEIN 1"/>
    <property type="match status" value="1"/>
</dbReference>
<dbReference type="Pfam" id="PF10377">
    <property type="entry name" value="ATG11"/>
    <property type="match status" value="1"/>
</dbReference>
<dbReference type="InterPro" id="IPR040040">
    <property type="entry name" value="ATG11"/>
</dbReference>
<comment type="function">
    <text evidence="9">Involved in cytoplasm to vacuole transport (Cvt), pexophagy, mitophagy and nucleophagy. Recruits mitochondria for their selective degradation via autophagy (mitophagy) during starvation. Works as scaffold proteins that recruit ATG proteins to the pre-autophagosome (PAS), the site of vesicle/autophagosome formation. Required for the Cvt vesicles completion.</text>
</comment>
<comment type="similarity">
    <text evidence="2 9">Belongs to the ATG11 family.</text>
</comment>
<dbReference type="GO" id="GO:0034517">
    <property type="term" value="P:ribophagy"/>
    <property type="evidence" value="ECO:0007669"/>
    <property type="project" value="TreeGrafter"/>
</dbReference>
<keyword evidence="6 9" id="KW-0653">Protein transport</keyword>
<keyword evidence="4 9" id="KW-0813">Transport</keyword>
<reference evidence="14" key="1">
    <citation type="submission" date="2023-07" db="EMBL/GenBank/DDBJ databases">
        <title>A draft genome of Kazachstania heterogenica Y-27499.</title>
        <authorList>
            <person name="Donic C."/>
            <person name="Kralova J.S."/>
            <person name="Fidel L."/>
            <person name="Ben-Dor S."/>
            <person name="Jung S."/>
        </authorList>
    </citation>
    <scope>NUCLEOTIDE SEQUENCE [LARGE SCALE GENOMIC DNA]</scope>
    <source>
        <strain evidence="14">Y27499</strain>
    </source>
</reference>
<dbReference type="GO" id="GO:0015031">
    <property type="term" value="P:protein transport"/>
    <property type="evidence" value="ECO:0007669"/>
    <property type="project" value="UniProtKB-KW"/>
</dbReference>
<dbReference type="Proteomes" id="UP001306508">
    <property type="component" value="Unassembled WGS sequence"/>
</dbReference>